<feature type="domain" description="DUF4283" evidence="1">
    <location>
        <begin position="61"/>
        <end position="143"/>
    </location>
</feature>
<dbReference type="Pfam" id="PF14111">
    <property type="entry name" value="DUF4283"/>
    <property type="match status" value="1"/>
</dbReference>
<name>A0ABR2T936_9ROSI</name>
<keyword evidence="3" id="KW-1185">Reference proteome</keyword>
<dbReference type="PANTHER" id="PTHR31286">
    <property type="entry name" value="GLYCINE-RICH CELL WALL STRUCTURAL PROTEIN 1.8-LIKE"/>
    <property type="match status" value="1"/>
</dbReference>
<gene>
    <name evidence="2" type="ORF">V6N11_050124</name>
</gene>
<protein>
    <recommendedName>
        <fullName evidence="1">DUF4283 domain-containing protein</fullName>
    </recommendedName>
</protein>
<organism evidence="2 3">
    <name type="scientific">Hibiscus sabdariffa</name>
    <name type="common">roselle</name>
    <dbReference type="NCBI Taxonomy" id="183260"/>
    <lineage>
        <taxon>Eukaryota</taxon>
        <taxon>Viridiplantae</taxon>
        <taxon>Streptophyta</taxon>
        <taxon>Embryophyta</taxon>
        <taxon>Tracheophyta</taxon>
        <taxon>Spermatophyta</taxon>
        <taxon>Magnoliopsida</taxon>
        <taxon>eudicotyledons</taxon>
        <taxon>Gunneridae</taxon>
        <taxon>Pentapetalae</taxon>
        <taxon>rosids</taxon>
        <taxon>malvids</taxon>
        <taxon>Malvales</taxon>
        <taxon>Malvaceae</taxon>
        <taxon>Malvoideae</taxon>
        <taxon>Hibiscus</taxon>
    </lineage>
</organism>
<dbReference type="PANTHER" id="PTHR31286:SF99">
    <property type="entry name" value="DUF4283 DOMAIN-CONTAINING PROTEIN"/>
    <property type="match status" value="1"/>
</dbReference>
<evidence type="ECO:0000313" key="2">
    <source>
        <dbReference type="EMBL" id="KAK9033944.1"/>
    </source>
</evidence>
<dbReference type="InterPro" id="IPR040256">
    <property type="entry name" value="At4g02000-like"/>
</dbReference>
<dbReference type="InterPro" id="IPR025558">
    <property type="entry name" value="DUF4283"/>
</dbReference>
<dbReference type="EMBL" id="JBBPBN010000007">
    <property type="protein sequence ID" value="KAK9033944.1"/>
    <property type="molecule type" value="Genomic_DNA"/>
</dbReference>
<comment type="caution">
    <text evidence="2">The sequence shown here is derived from an EMBL/GenBank/DDBJ whole genome shotgun (WGS) entry which is preliminary data.</text>
</comment>
<evidence type="ECO:0000313" key="3">
    <source>
        <dbReference type="Proteomes" id="UP001396334"/>
    </source>
</evidence>
<dbReference type="Proteomes" id="UP001396334">
    <property type="component" value="Unassembled WGS sequence"/>
</dbReference>
<sequence length="174" mass="19934">MITIPSYKDSLLHGTVASPQKDDDIFDDEDIELIEGNITRFVVNGLISVDSSERVQKLTQKSFNQMVVIKLLGRCIGYTSLRNKLQELWKPMQAVKLLDIGNEYYLASFKENSDFMHLITEGPWMIFRHYLTVEPWSADFTHTHPKPGHGLDHQDCQRPCIKKVSSQPLENALS</sequence>
<evidence type="ECO:0000259" key="1">
    <source>
        <dbReference type="Pfam" id="PF14111"/>
    </source>
</evidence>
<accession>A0ABR2T936</accession>
<proteinExistence type="predicted"/>
<reference evidence="2 3" key="1">
    <citation type="journal article" date="2024" name="G3 (Bethesda)">
        <title>Genome assembly of Hibiscus sabdariffa L. provides insights into metabolisms of medicinal natural products.</title>
        <authorList>
            <person name="Kim T."/>
        </authorList>
    </citation>
    <scope>NUCLEOTIDE SEQUENCE [LARGE SCALE GENOMIC DNA]</scope>
    <source>
        <strain evidence="2">TK-2024</strain>
        <tissue evidence="2">Old leaves</tissue>
    </source>
</reference>